<dbReference type="PANTHER" id="PTHR34719:SF2">
    <property type="entry name" value="NICKEL-RESPONSIVE REGULATOR"/>
    <property type="match status" value="1"/>
</dbReference>
<dbReference type="EMBL" id="LAZR01048533">
    <property type="protein sequence ID" value="KKK91707.1"/>
    <property type="molecule type" value="Genomic_DNA"/>
</dbReference>
<dbReference type="InterPro" id="IPR050192">
    <property type="entry name" value="CopG/NikR_regulator"/>
</dbReference>
<organism evidence="2">
    <name type="scientific">marine sediment metagenome</name>
    <dbReference type="NCBI Taxonomy" id="412755"/>
    <lineage>
        <taxon>unclassified sequences</taxon>
        <taxon>metagenomes</taxon>
        <taxon>ecological metagenomes</taxon>
    </lineage>
</organism>
<dbReference type="InterPro" id="IPR045865">
    <property type="entry name" value="ACT-like_dom_sf"/>
</dbReference>
<comment type="caution">
    <text evidence="2">The sequence shown here is derived from an EMBL/GenBank/DDBJ whole genome shotgun (WGS) entry which is preliminary data.</text>
</comment>
<proteinExistence type="predicted"/>
<dbReference type="Gene3D" id="3.30.70.1150">
    <property type="entry name" value="ACT-like. Chain A, domain 2"/>
    <property type="match status" value="1"/>
</dbReference>
<dbReference type="GO" id="GO:0006355">
    <property type="term" value="P:regulation of DNA-templated transcription"/>
    <property type="evidence" value="ECO:0007669"/>
    <property type="project" value="TreeGrafter"/>
</dbReference>
<dbReference type="InterPro" id="IPR014864">
    <property type="entry name" value="TF_NikR_Ni-bd_C"/>
</dbReference>
<dbReference type="SUPFAM" id="SSF55021">
    <property type="entry name" value="ACT-like"/>
    <property type="match status" value="1"/>
</dbReference>
<dbReference type="Pfam" id="PF08753">
    <property type="entry name" value="NikR_C"/>
    <property type="match status" value="1"/>
</dbReference>
<feature type="domain" description="Transcription factor NikR nickel binding C-terminal" evidence="1">
    <location>
        <begin position="18"/>
        <end position="93"/>
    </location>
</feature>
<accession>A0A0F8ZD25</accession>
<protein>
    <recommendedName>
        <fullName evidence="1">Transcription factor NikR nickel binding C-terminal domain-containing protein</fullName>
    </recommendedName>
</protein>
<evidence type="ECO:0000259" key="1">
    <source>
        <dbReference type="Pfam" id="PF08753"/>
    </source>
</evidence>
<dbReference type="AlphaFoldDB" id="A0A0F8ZD25"/>
<name>A0A0F8ZD25_9ZZZZ</name>
<dbReference type="NCBIfam" id="NF003381">
    <property type="entry name" value="PRK04460.1"/>
    <property type="match status" value="1"/>
</dbReference>
<dbReference type="PANTHER" id="PTHR34719">
    <property type="entry name" value="NICKEL-RESPONSIVE REGULATOR"/>
    <property type="match status" value="1"/>
</dbReference>
<gene>
    <name evidence="2" type="ORF">LCGC14_2710250</name>
</gene>
<sequence length="101" mass="11234">MRDSLVDEQWQDSESEVVGVVTVVYDHEQRELSHKLTHIQHHFSQAMVSTLHVHLDEHNCLETVVLKGRSGEIKRVAEQLISAKGVKHGKLVATTTGGSLA</sequence>
<dbReference type="NCBIfam" id="NF002815">
    <property type="entry name" value="PRK02967.1"/>
    <property type="match status" value="1"/>
</dbReference>
<dbReference type="InterPro" id="IPR027271">
    <property type="entry name" value="Acetolactate_synth/TF_NikR_C"/>
</dbReference>
<evidence type="ECO:0000313" key="2">
    <source>
        <dbReference type="EMBL" id="KKK91707.1"/>
    </source>
</evidence>
<reference evidence="2" key="1">
    <citation type="journal article" date="2015" name="Nature">
        <title>Complex archaea that bridge the gap between prokaryotes and eukaryotes.</title>
        <authorList>
            <person name="Spang A."/>
            <person name="Saw J.H."/>
            <person name="Jorgensen S.L."/>
            <person name="Zaremba-Niedzwiedzka K."/>
            <person name="Martijn J."/>
            <person name="Lind A.E."/>
            <person name="van Eijk R."/>
            <person name="Schleper C."/>
            <person name="Guy L."/>
            <person name="Ettema T.J."/>
        </authorList>
    </citation>
    <scope>NUCLEOTIDE SEQUENCE</scope>
</reference>
<dbReference type="GO" id="GO:0003677">
    <property type="term" value="F:DNA binding"/>
    <property type="evidence" value="ECO:0007669"/>
    <property type="project" value="TreeGrafter"/>
</dbReference>